<evidence type="ECO:0000256" key="5">
    <source>
        <dbReference type="SAM" id="Phobius"/>
    </source>
</evidence>
<feature type="transmembrane region" description="Helical" evidence="5">
    <location>
        <begin position="298"/>
        <end position="322"/>
    </location>
</feature>
<keyword evidence="2 5" id="KW-0812">Transmembrane</keyword>
<feature type="transmembrane region" description="Helical" evidence="5">
    <location>
        <begin position="130"/>
        <end position="149"/>
    </location>
</feature>
<evidence type="ECO:0000313" key="7">
    <source>
        <dbReference type="RefSeq" id="XP_070141100.1"/>
    </source>
</evidence>
<comment type="subcellular location">
    <subcellularLocation>
        <location evidence="1">Membrane</location>
    </subcellularLocation>
</comment>
<dbReference type="PANTHER" id="PTHR23529:SF2">
    <property type="entry name" value="GH19118P-RELATED"/>
    <property type="match status" value="1"/>
</dbReference>
<accession>A0ABM4GEH5</accession>
<feature type="transmembrane region" description="Helical" evidence="5">
    <location>
        <begin position="461"/>
        <end position="481"/>
    </location>
</feature>
<feature type="transmembrane region" description="Helical" evidence="5">
    <location>
        <begin position="99"/>
        <end position="118"/>
    </location>
</feature>
<keyword evidence="4 5" id="KW-0472">Membrane</keyword>
<protein>
    <submittedName>
        <fullName evidence="7">Probable metabolite transport protein CsbC</fullName>
    </submittedName>
</protein>
<keyword evidence="3 5" id="KW-1133">Transmembrane helix</keyword>
<feature type="transmembrane region" description="Helical" evidence="5">
    <location>
        <begin position="361"/>
        <end position="382"/>
    </location>
</feature>
<organism evidence="6 7">
    <name type="scientific">Drosophila kikkawai</name>
    <name type="common">Fruit fly</name>
    <dbReference type="NCBI Taxonomy" id="30033"/>
    <lineage>
        <taxon>Eukaryota</taxon>
        <taxon>Metazoa</taxon>
        <taxon>Ecdysozoa</taxon>
        <taxon>Arthropoda</taxon>
        <taxon>Hexapoda</taxon>
        <taxon>Insecta</taxon>
        <taxon>Pterygota</taxon>
        <taxon>Neoptera</taxon>
        <taxon>Endopterygota</taxon>
        <taxon>Diptera</taxon>
        <taxon>Brachycera</taxon>
        <taxon>Muscomorpha</taxon>
        <taxon>Ephydroidea</taxon>
        <taxon>Drosophilidae</taxon>
        <taxon>Drosophila</taxon>
        <taxon>Sophophora</taxon>
    </lineage>
</organism>
<gene>
    <name evidence="7" type="primary">LOC108071633</name>
</gene>
<feature type="transmembrane region" description="Helical" evidence="5">
    <location>
        <begin position="429"/>
        <end position="449"/>
    </location>
</feature>
<dbReference type="Proteomes" id="UP001652661">
    <property type="component" value="Chromosome 3L"/>
</dbReference>
<feature type="transmembrane region" description="Helical" evidence="5">
    <location>
        <begin position="161"/>
        <end position="181"/>
    </location>
</feature>
<reference evidence="7" key="1">
    <citation type="submission" date="2025-08" db="UniProtKB">
        <authorList>
            <consortium name="RefSeq"/>
        </authorList>
    </citation>
    <scope>IDENTIFICATION</scope>
    <source>
        <strain evidence="7">14028-0561.14</strain>
        <tissue evidence="7">Whole fly</tissue>
    </source>
</reference>
<sequence>MCSLVRQFDHRGCPMPDTDPRPSPNDGFQAIPIDSAGGQQRELILQSSQRSPCCNRDLRNQPQANAVGAAALIFLSGGLHIAWSIGFDTLFAELEVNNHLRICWFLAAIFGALLGGFFSQKYSYKLLMQFCSLLVLIGGVVMAAIKLNLNALLAARYLNGFANGLAIAPTLAMAGELSVFYKRGTTTSAAEQWPVNIGIFVQIVCSASWDTEGDFTEEQFQGAISAVLGVLALVMSTLLSIESPVDLLEQGDEQAAIEALSRLQRPRAVTAETYDQVSDHRTYLAHHRSLSWRKACPAFFRLAALRAMNAMSCSMLVAYTLIITSNMVYRDNSGPYVLFGFLRLMGSFSCAFALDSLGRKIPLLLGLVICGGLSFGLASRFAGAKLLRFGDMRMALWLLLIFQLFAGIGFAPSSAYLSEAFPRRFKRQCIALAYVLEMIVQVMILQVDLSATAVGSDCVEMFFFTMGSLLLASFLGSVWFMPETKDTTLLQAQFRFQEFVIPPS</sequence>
<name>A0ABM4GEH5_DROKI</name>
<feature type="transmembrane region" description="Helical" evidence="5">
    <location>
        <begin position="394"/>
        <end position="417"/>
    </location>
</feature>
<feature type="transmembrane region" description="Helical" evidence="5">
    <location>
        <begin position="66"/>
        <end position="87"/>
    </location>
</feature>
<evidence type="ECO:0000256" key="3">
    <source>
        <dbReference type="ARBA" id="ARBA00022989"/>
    </source>
</evidence>
<keyword evidence="6" id="KW-1185">Reference proteome</keyword>
<dbReference type="Pfam" id="PF00083">
    <property type="entry name" value="Sugar_tr"/>
    <property type="match status" value="1"/>
</dbReference>
<dbReference type="InterPro" id="IPR036259">
    <property type="entry name" value="MFS_trans_sf"/>
</dbReference>
<evidence type="ECO:0000256" key="4">
    <source>
        <dbReference type="ARBA" id="ARBA00023136"/>
    </source>
</evidence>
<dbReference type="GeneID" id="108071633"/>
<feature type="transmembrane region" description="Helical" evidence="5">
    <location>
        <begin position="334"/>
        <end position="354"/>
    </location>
</feature>
<dbReference type="InterPro" id="IPR005828">
    <property type="entry name" value="MFS_sugar_transport-like"/>
</dbReference>
<evidence type="ECO:0000256" key="2">
    <source>
        <dbReference type="ARBA" id="ARBA00022692"/>
    </source>
</evidence>
<dbReference type="SUPFAM" id="SSF103473">
    <property type="entry name" value="MFS general substrate transporter"/>
    <property type="match status" value="1"/>
</dbReference>
<proteinExistence type="predicted"/>
<evidence type="ECO:0000256" key="1">
    <source>
        <dbReference type="ARBA" id="ARBA00004370"/>
    </source>
</evidence>
<dbReference type="Gene3D" id="1.20.1250.20">
    <property type="entry name" value="MFS general substrate transporter like domains"/>
    <property type="match status" value="1"/>
</dbReference>
<evidence type="ECO:0000313" key="6">
    <source>
        <dbReference type="Proteomes" id="UP001652661"/>
    </source>
</evidence>
<dbReference type="PANTHER" id="PTHR23529">
    <property type="entry name" value="GH19118P-RELATED"/>
    <property type="match status" value="1"/>
</dbReference>
<dbReference type="RefSeq" id="XP_070141100.1">
    <property type="nucleotide sequence ID" value="XM_070284999.1"/>
</dbReference>